<dbReference type="RefSeq" id="WP_279243277.1">
    <property type="nucleotide sequence ID" value="NZ_SHNN01000001.1"/>
</dbReference>
<evidence type="ECO:0000313" key="2">
    <source>
        <dbReference type="Proteomes" id="UP001143362"/>
    </source>
</evidence>
<dbReference type="EMBL" id="SHNN01000001">
    <property type="protein sequence ID" value="MCX2979276.1"/>
    <property type="molecule type" value="Genomic_DNA"/>
</dbReference>
<sequence>MDDTKTDYVKNPNPQGKGTVAMLADWDALRPQLPAVKTPTDILRDYCLSALVLAAKFSFRPVLGKIYYLYHDQSQWKLSLVAPSEWGDRLPGHFVAACELQTDMTWKLDFAELEKDSSAAAALLRFVDGFTDTLANQTNLVDELPFYSSSLPYYQRMLATGLSVSLSFSIGKTSPAALLQARTALLPSGR</sequence>
<proteinExistence type="predicted"/>
<gene>
    <name evidence="1" type="ORF">EYC98_00170</name>
</gene>
<protein>
    <submittedName>
        <fullName evidence="1">DUF2452 domain-containing protein</fullName>
    </submittedName>
</protein>
<organism evidence="1 2">
    <name type="scientific">Candidatus Litorirhabdus singularis</name>
    <dbReference type="NCBI Taxonomy" id="2518993"/>
    <lineage>
        <taxon>Bacteria</taxon>
        <taxon>Pseudomonadati</taxon>
        <taxon>Pseudomonadota</taxon>
        <taxon>Gammaproteobacteria</taxon>
        <taxon>Cellvibrionales</taxon>
        <taxon>Halieaceae</taxon>
        <taxon>Candidatus Litorirhabdus</taxon>
    </lineage>
</organism>
<keyword evidence="2" id="KW-1185">Reference proteome</keyword>
<dbReference type="Proteomes" id="UP001143362">
    <property type="component" value="Unassembled WGS sequence"/>
</dbReference>
<reference evidence="1" key="1">
    <citation type="submission" date="2019-02" db="EMBL/GenBank/DDBJ databases">
        <authorList>
            <person name="Li S.-H."/>
        </authorList>
    </citation>
    <scope>NUCLEOTIDE SEQUENCE</scope>
    <source>
        <strain evidence="1">IMCC14734</strain>
    </source>
</reference>
<dbReference type="InterPro" id="IPR019534">
    <property type="entry name" value="DUF2452"/>
</dbReference>
<evidence type="ECO:0000313" key="1">
    <source>
        <dbReference type="EMBL" id="MCX2979276.1"/>
    </source>
</evidence>
<name>A0ABT3TBS7_9GAMM</name>
<accession>A0ABT3TBS7</accession>
<comment type="caution">
    <text evidence="1">The sequence shown here is derived from an EMBL/GenBank/DDBJ whole genome shotgun (WGS) entry which is preliminary data.</text>
</comment>
<dbReference type="Pfam" id="PF10504">
    <property type="entry name" value="DUF2452"/>
    <property type="match status" value="1"/>
</dbReference>